<evidence type="ECO:0000313" key="3">
    <source>
        <dbReference type="EnsemblFungi" id="MVLG_02299T0"/>
    </source>
</evidence>
<feature type="compositionally biased region" description="Low complexity" evidence="1">
    <location>
        <begin position="559"/>
        <end position="574"/>
    </location>
</feature>
<feature type="compositionally biased region" description="Polar residues" evidence="1">
    <location>
        <begin position="512"/>
        <end position="525"/>
    </location>
</feature>
<dbReference type="Proteomes" id="UP000017200">
    <property type="component" value="Unassembled WGS sequence"/>
</dbReference>
<feature type="compositionally biased region" description="Pro residues" evidence="1">
    <location>
        <begin position="269"/>
        <end position="278"/>
    </location>
</feature>
<name>U5H4R2_USTV1</name>
<dbReference type="EMBL" id="AEIJ01000226">
    <property type="status" value="NOT_ANNOTATED_CDS"/>
    <property type="molecule type" value="Genomic_DNA"/>
</dbReference>
<evidence type="ECO:0000313" key="4">
    <source>
        <dbReference type="Proteomes" id="UP000017200"/>
    </source>
</evidence>
<evidence type="ECO:0000313" key="2">
    <source>
        <dbReference type="EMBL" id="KDE07433.1"/>
    </source>
</evidence>
<evidence type="ECO:0000256" key="1">
    <source>
        <dbReference type="SAM" id="MobiDB-lite"/>
    </source>
</evidence>
<feature type="region of interest" description="Disordered" evidence="1">
    <location>
        <begin position="416"/>
        <end position="448"/>
    </location>
</feature>
<dbReference type="InParanoid" id="U5H4R2"/>
<reference evidence="2" key="2">
    <citation type="submission" date="2010-11" db="EMBL/GenBank/DDBJ databases">
        <authorList>
            <consortium name="The Broad Institute Genome Sequencing Platform"/>
            <person name="Earl A."/>
            <person name="Ward D."/>
            <person name="Feldgarden M."/>
            <person name="Gevers D."/>
            <person name="Butler R."/>
            <person name="Young S.K."/>
            <person name="Zeng Q."/>
            <person name="Gargeya S."/>
            <person name="Fitzgerald M."/>
            <person name="Haas B."/>
            <person name="Abouelleil A."/>
            <person name="Alvarado L."/>
            <person name="Arachchi H.M."/>
            <person name="Berlin A."/>
            <person name="Brown A."/>
            <person name="Chapman S.B."/>
            <person name="Chen Z."/>
            <person name="Dunbar C."/>
            <person name="Freedman E."/>
            <person name="Gearin G."/>
            <person name="Gellesch M."/>
            <person name="Goldberg J."/>
            <person name="Griggs A."/>
            <person name="Gujja S."/>
            <person name="Heilman E."/>
            <person name="Heiman D."/>
            <person name="Howarth C."/>
            <person name="Larson L."/>
            <person name="Lui A."/>
            <person name="MacDonald P.J.P."/>
            <person name="Mehta T."/>
            <person name="Montmayeur A."/>
            <person name="Murphy C."/>
            <person name="Neiman D."/>
            <person name="Pearson M."/>
            <person name="Priest M."/>
            <person name="Roberts A."/>
            <person name="Saif S."/>
            <person name="Shea T."/>
            <person name="Shenoy N."/>
            <person name="Sisk P."/>
            <person name="Stolte C."/>
            <person name="Sykes S."/>
            <person name="White J."/>
            <person name="Yandava C."/>
            <person name="Wortman J."/>
            <person name="Nusbaum C."/>
            <person name="Birren B."/>
        </authorList>
    </citation>
    <scope>NUCLEOTIDE SEQUENCE</scope>
    <source>
        <strain evidence="2">P1A1 Lamole</strain>
    </source>
</reference>
<keyword evidence="4" id="KW-1185">Reference proteome</keyword>
<feature type="region of interest" description="Disordered" evidence="1">
    <location>
        <begin position="559"/>
        <end position="685"/>
    </location>
</feature>
<feature type="region of interest" description="Disordered" evidence="1">
    <location>
        <begin position="496"/>
        <end position="528"/>
    </location>
</feature>
<dbReference type="EnsemblFungi" id="MVLG_02299T0">
    <property type="protein sequence ID" value="MVLG_02299T0"/>
    <property type="gene ID" value="MVLG_02299"/>
</dbReference>
<dbReference type="HOGENOM" id="CLU_401806_0_0_1"/>
<reference evidence="4" key="1">
    <citation type="submission" date="2010-11" db="EMBL/GenBank/DDBJ databases">
        <title>The genome sequence of Microbotryum violaceum strain p1A1 Lamole.</title>
        <authorList>
            <person name="Cuomo C."/>
            <person name="Perlin M."/>
            <person name="Young S.K."/>
            <person name="Zeng Q."/>
            <person name="Gargeya S."/>
            <person name="Alvarado L."/>
            <person name="Berlin A."/>
            <person name="Chapman S.B."/>
            <person name="Chen Z."/>
            <person name="Freedman E."/>
            <person name="Gellesch M."/>
            <person name="Goldberg J."/>
            <person name="Griggs A."/>
            <person name="Gujja S."/>
            <person name="Heilman E."/>
            <person name="Heiman D."/>
            <person name="Howarth C."/>
            <person name="Mehta T."/>
            <person name="Neiman D."/>
            <person name="Pearson M."/>
            <person name="Roberts A."/>
            <person name="Saif S."/>
            <person name="Shea T."/>
            <person name="Shenoy N."/>
            <person name="Sisk P."/>
            <person name="Stolte C."/>
            <person name="Sykes S."/>
            <person name="White J."/>
            <person name="Yandava C."/>
            <person name="Haas B."/>
            <person name="Nusbaum C."/>
            <person name="Birren B."/>
        </authorList>
    </citation>
    <scope>NUCLEOTIDE SEQUENCE [LARGE SCALE GENOMIC DNA]</scope>
    <source>
        <strain evidence="4">p1A1 Lamole</strain>
    </source>
</reference>
<feature type="compositionally biased region" description="Polar residues" evidence="1">
    <location>
        <begin position="210"/>
        <end position="222"/>
    </location>
</feature>
<organism evidence="2">
    <name type="scientific">Microbotryum lychnidis-dioicae (strain p1A1 Lamole / MvSl-1064)</name>
    <name type="common">Anther smut fungus</name>
    <dbReference type="NCBI Taxonomy" id="683840"/>
    <lineage>
        <taxon>Eukaryota</taxon>
        <taxon>Fungi</taxon>
        <taxon>Dikarya</taxon>
        <taxon>Basidiomycota</taxon>
        <taxon>Pucciniomycotina</taxon>
        <taxon>Microbotryomycetes</taxon>
        <taxon>Microbotryales</taxon>
        <taxon>Microbotryaceae</taxon>
        <taxon>Microbotryum</taxon>
    </lineage>
</organism>
<feature type="region of interest" description="Disordered" evidence="1">
    <location>
        <begin position="139"/>
        <end position="278"/>
    </location>
</feature>
<feature type="compositionally biased region" description="Low complexity" evidence="1">
    <location>
        <begin position="641"/>
        <end position="650"/>
    </location>
</feature>
<feature type="compositionally biased region" description="Low complexity" evidence="1">
    <location>
        <begin position="658"/>
        <end position="671"/>
    </location>
</feature>
<dbReference type="OrthoDB" id="2537101at2759"/>
<reference evidence="2 4" key="3">
    <citation type="journal article" date="2015" name="BMC Genomics">
        <title>Sex and parasites: genomic and transcriptomic analysis of Microbotryum lychnidis-dioicae, the biotrophic and plant-castrating anther smut fungus.</title>
        <authorList>
            <person name="Perlin M.H."/>
            <person name="Amselem J."/>
            <person name="Fontanillas E."/>
            <person name="Toh S.S."/>
            <person name="Chen Z."/>
            <person name="Goldberg J."/>
            <person name="Duplessis S."/>
            <person name="Henrissat B."/>
            <person name="Young S."/>
            <person name="Zeng Q."/>
            <person name="Aguileta G."/>
            <person name="Petit E."/>
            <person name="Badouin H."/>
            <person name="Andrews J."/>
            <person name="Razeeq D."/>
            <person name="Gabaldon T."/>
            <person name="Quesneville H."/>
            <person name="Giraud T."/>
            <person name="Hood M.E."/>
            <person name="Schultz D.J."/>
            <person name="Cuomo C.A."/>
        </authorList>
    </citation>
    <scope>NUCLEOTIDE SEQUENCE [LARGE SCALE GENOMIC DNA]</scope>
    <source>
        <strain evidence="2">P1A1 Lamole</strain>
        <strain evidence="4">p1A1 Lamole</strain>
    </source>
</reference>
<feature type="compositionally biased region" description="Low complexity" evidence="1">
    <location>
        <begin position="163"/>
        <end position="186"/>
    </location>
</feature>
<protein>
    <submittedName>
        <fullName evidence="2 3">Uncharacterized protein</fullName>
    </submittedName>
</protein>
<feature type="compositionally biased region" description="Low complexity" evidence="1">
    <location>
        <begin position="428"/>
        <end position="444"/>
    </location>
</feature>
<accession>U5H4R2</accession>
<feature type="compositionally biased region" description="Low complexity" evidence="1">
    <location>
        <begin position="602"/>
        <end position="633"/>
    </location>
</feature>
<gene>
    <name evidence="2" type="ORF">MVLG_02299</name>
</gene>
<dbReference type="STRING" id="683840.U5H4R2"/>
<proteinExistence type="predicted"/>
<dbReference type="OMA" id="RRPHAND"/>
<sequence>MQDEVELQAPRPFPHQGSFWTTYWSTPEKTNLLASEVTPRADEERCVYCRDNDIDVCWQIRGGVVCLECKFAKRRCADCYGRRPHANDADQWFTSELDYLRVAENPHKLVKDILDKLPPAERERAKDEFDQFPRYARKQGDHDAAKNGSNTPAVHSTPVKRAATPTLTTTTPQLIASTSTSTSTSTKPAVASVAKAKDREVGPQGFKRSMNGSGIKRSTTPEGSPPPYDPRKMGLIVNADRPSAAKKRRVAPPPIQVPSAPVRSTTPEGTPPPWPPAGWIPRFKRSTTPPGSPPAHWPWPSVIATRRINYNIPASSKARVIRAQRFCEKMRDVLDKVDKEPNTDTDSLLTAIGRLGIGFGFGYHETFKKGGVLDEWWNGEQPDSPHRLIYARINPENSRDIGIAAPRKFNLTRAVSEVKAPRKRKSSAAKAAAGSPAPVGVPASTTPPGSPTLIPLPVYTPFILGSALASSASSTPTPDESKVAAAVKPAVNGNAAASVTVPSKRKAPASGGKTQPLHTSGTNGKSMAPPAAKIASVIKNIPAASTSKFAAPHQVLAASKKATKKTTPTAKPSTQLAAGEHTPARTTTSKLAASISGNSDISTPTPAAPAEVATPASVPAASPAPTPVSTLAPRPAPPPESSFSFAAAPPKGSLKLGTSTNSALAAASSVTRGTPTSAHKSARRI</sequence>
<dbReference type="EMBL" id="GL541659">
    <property type="protein sequence ID" value="KDE07433.1"/>
    <property type="molecule type" value="Genomic_DNA"/>
</dbReference>
<dbReference type="AlphaFoldDB" id="U5H4R2"/>
<feature type="compositionally biased region" description="Polar residues" evidence="1">
    <location>
        <begin position="584"/>
        <end position="601"/>
    </location>
</feature>
<reference evidence="3" key="4">
    <citation type="submission" date="2015-06" db="UniProtKB">
        <authorList>
            <consortium name="EnsemblFungi"/>
        </authorList>
    </citation>
    <scope>IDENTIFICATION</scope>
</reference>